<evidence type="ECO:0000313" key="1">
    <source>
        <dbReference type="EMBL" id="KAI3806186.1"/>
    </source>
</evidence>
<organism evidence="1 2">
    <name type="scientific">Smallanthus sonchifolius</name>
    <dbReference type="NCBI Taxonomy" id="185202"/>
    <lineage>
        <taxon>Eukaryota</taxon>
        <taxon>Viridiplantae</taxon>
        <taxon>Streptophyta</taxon>
        <taxon>Embryophyta</taxon>
        <taxon>Tracheophyta</taxon>
        <taxon>Spermatophyta</taxon>
        <taxon>Magnoliopsida</taxon>
        <taxon>eudicotyledons</taxon>
        <taxon>Gunneridae</taxon>
        <taxon>Pentapetalae</taxon>
        <taxon>asterids</taxon>
        <taxon>campanulids</taxon>
        <taxon>Asterales</taxon>
        <taxon>Asteraceae</taxon>
        <taxon>Asteroideae</taxon>
        <taxon>Heliantheae alliance</taxon>
        <taxon>Millerieae</taxon>
        <taxon>Smallanthus</taxon>
    </lineage>
</organism>
<reference evidence="2" key="1">
    <citation type="journal article" date="2022" name="Mol. Ecol. Resour.">
        <title>The genomes of chicory, endive, great burdock and yacon provide insights into Asteraceae palaeo-polyploidization history and plant inulin production.</title>
        <authorList>
            <person name="Fan W."/>
            <person name="Wang S."/>
            <person name="Wang H."/>
            <person name="Wang A."/>
            <person name="Jiang F."/>
            <person name="Liu H."/>
            <person name="Zhao H."/>
            <person name="Xu D."/>
            <person name="Zhang Y."/>
        </authorList>
    </citation>
    <scope>NUCLEOTIDE SEQUENCE [LARGE SCALE GENOMIC DNA]</scope>
    <source>
        <strain evidence="2">cv. Yunnan</strain>
    </source>
</reference>
<protein>
    <submittedName>
        <fullName evidence="1">Uncharacterized protein</fullName>
    </submittedName>
</protein>
<dbReference type="EMBL" id="CM042025">
    <property type="protein sequence ID" value="KAI3806186.1"/>
    <property type="molecule type" value="Genomic_DNA"/>
</dbReference>
<accession>A0ACB9IFC8</accession>
<dbReference type="Proteomes" id="UP001056120">
    <property type="component" value="Linkage Group LG08"/>
</dbReference>
<proteinExistence type="predicted"/>
<comment type="caution">
    <text evidence="1">The sequence shown here is derived from an EMBL/GenBank/DDBJ whole genome shotgun (WGS) entry which is preliminary data.</text>
</comment>
<evidence type="ECO:0000313" key="2">
    <source>
        <dbReference type="Proteomes" id="UP001056120"/>
    </source>
</evidence>
<name>A0ACB9IFC8_9ASTR</name>
<keyword evidence="2" id="KW-1185">Reference proteome</keyword>
<sequence>MAFSHHYLLIFALCTRYAESADPIAQYCNEFSNTTTPEMTKNIDSVLTKLVQNTPQTGFNLTEFKTEGTTLLGLAQCRGDVPSENCSTCLQTAAKEIRKMCPNRVDARLWYEYCYIRYDTTNFIGDFDMDLRVVYYNVEEVTDPKTFKKTLLEFVKPLGKVALEPDSKGFAKGEIKLSDSVTLYALFQCTFDPSKYFCEVCIEAAKEGFRYICENKKGCRVIYSNCYSRYELYPFFFPN</sequence>
<reference evidence="1 2" key="2">
    <citation type="journal article" date="2022" name="Mol. Ecol. Resour.">
        <title>The genomes of chicory, endive, great burdock and yacon provide insights into Asteraceae paleo-polyploidization history and plant inulin production.</title>
        <authorList>
            <person name="Fan W."/>
            <person name="Wang S."/>
            <person name="Wang H."/>
            <person name="Wang A."/>
            <person name="Jiang F."/>
            <person name="Liu H."/>
            <person name="Zhao H."/>
            <person name="Xu D."/>
            <person name="Zhang Y."/>
        </authorList>
    </citation>
    <scope>NUCLEOTIDE SEQUENCE [LARGE SCALE GENOMIC DNA]</scope>
    <source>
        <strain evidence="2">cv. Yunnan</strain>
        <tissue evidence="1">Leaves</tissue>
    </source>
</reference>
<gene>
    <name evidence="1" type="ORF">L1987_22082</name>
</gene>